<protein>
    <submittedName>
        <fullName evidence="1">Uncharacterized protein</fullName>
    </submittedName>
</protein>
<sequence length="95" mass="11166">MTKTMINPPWREKEGNKKPVINWDILAEFWRRQSILVVYKTSLQGVRVRRTYEYCMHVIAILKHQELVVNEMDIDFGHLSIEHAQGASPREATES</sequence>
<proteinExistence type="predicted"/>
<dbReference type="AlphaFoldDB" id="A0ABC8LNX3"/>
<dbReference type="Proteomes" id="UP001642260">
    <property type="component" value="Unassembled WGS sequence"/>
</dbReference>
<gene>
    <name evidence="1" type="ORF">ERUC_LOCUS37331</name>
</gene>
<accession>A0ABC8LNX3</accession>
<evidence type="ECO:0000313" key="1">
    <source>
        <dbReference type="EMBL" id="CAH8384848.1"/>
    </source>
</evidence>
<comment type="caution">
    <text evidence="1">The sequence shown here is derived from an EMBL/GenBank/DDBJ whole genome shotgun (WGS) entry which is preliminary data.</text>
</comment>
<name>A0ABC8LNX3_ERUVS</name>
<dbReference type="EMBL" id="CAKOAT010635154">
    <property type="protein sequence ID" value="CAH8384848.1"/>
    <property type="molecule type" value="Genomic_DNA"/>
</dbReference>
<organism evidence="1 2">
    <name type="scientific">Eruca vesicaria subsp. sativa</name>
    <name type="common">Garden rocket</name>
    <name type="synonym">Eruca sativa</name>
    <dbReference type="NCBI Taxonomy" id="29727"/>
    <lineage>
        <taxon>Eukaryota</taxon>
        <taxon>Viridiplantae</taxon>
        <taxon>Streptophyta</taxon>
        <taxon>Embryophyta</taxon>
        <taxon>Tracheophyta</taxon>
        <taxon>Spermatophyta</taxon>
        <taxon>Magnoliopsida</taxon>
        <taxon>eudicotyledons</taxon>
        <taxon>Gunneridae</taxon>
        <taxon>Pentapetalae</taxon>
        <taxon>rosids</taxon>
        <taxon>malvids</taxon>
        <taxon>Brassicales</taxon>
        <taxon>Brassicaceae</taxon>
        <taxon>Brassiceae</taxon>
        <taxon>Eruca</taxon>
    </lineage>
</organism>
<keyword evidence="2" id="KW-1185">Reference proteome</keyword>
<evidence type="ECO:0000313" key="2">
    <source>
        <dbReference type="Proteomes" id="UP001642260"/>
    </source>
</evidence>
<reference evidence="1 2" key="1">
    <citation type="submission" date="2022-03" db="EMBL/GenBank/DDBJ databases">
        <authorList>
            <person name="Macdonald S."/>
            <person name="Ahmed S."/>
            <person name="Newling K."/>
        </authorList>
    </citation>
    <scope>NUCLEOTIDE SEQUENCE [LARGE SCALE GENOMIC DNA]</scope>
</reference>